<reference evidence="1" key="1">
    <citation type="submission" date="2021-05" db="EMBL/GenBank/DDBJ databases">
        <authorList>
            <person name="Alioto T."/>
            <person name="Alioto T."/>
            <person name="Gomez Garrido J."/>
        </authorList>
    </citation>
    <scope>NUCLEOTIDE SEQUENCE</scope>
</reference>
<organism evidence="1">
    <name type="scientific">Culex pipiens</name>
    <name type="common">House mosquito</name>
    <dbReference type="NCBI Taxonomy" id="7175"/>
    <lineage>
        <taxon>Eukaryota</taxon>
        <taxon>Metazoa</taxon>
        <taxon>Ecdysozoa</taxon>
        <taxon>Arthropoda</taxon>
        <taxon>Hexapoda</taxon>
        <taxon>Insecta</taxon>
        <taxon>Pterygota</taxon>
        <taxon>Neoptera</taxon>
        <taxon>Endopterygota</taxon>
        <taxon>Diptera</taxon>
        <taxon>Nematocera</taxon>
        <taxon>Culicoidea</taxon>
        <taxon>Culicidae</taxon>
        <taxon>Culicinae</taxon>
        <taxon>Culicini</taxon>
        <taxon>Culex</taxon>
        <taxon>Culex</taxon>
    </lineage>
</organism>
<sequence length="126" mass="15705">MRNRRMRRRRRRSSRRTILMLQRHPSLRRKRFWRNWKWILKFRMRQTSCQPTVRCNLKSFRLKTNRISAMRKRRVCKTRSKAETKGLIAHIVEWRFSLMWKNNATWFANVQFCTIRMFATRASSAK</sequence>
<name>A0A8D8PFN9_CULPI</name>
<evidence type="ECO:0000313" key="1">
    <source>
        <dbReference type="EMBL" id="CAG6600024.1"/>
    </source>
</evidence>
<proteinExistence type="predicted"/>
<dbReference type="EMBL" id="HBUE01237548">
    <property type="protein sequence ID" value="CAG6547821.1"/>
    <property type="molecule type" value="Transcribed_RNA"/>
</dbReference>
<accession>A0A8D8PFN9</accession>
<dbReference type="AlphaFoldDB" id="A0A8D8PFN9"/>
<dbReference type="EMBL" id="HBUE01344481">
    <property type="protein sequence ID" value="CAG6600024.1"/>
    <property type="molecule type" value="Transcribed_RNA"/>
</dbReference>
<protein>
    <submittedName>
        <fullName evidence="1">(northern house mosquito) hypothetical protein</fullName>
    </submittedName>
</protein>